<accession>A0A916JAS7</accession>
<dbReference type="AlphaFoldDB" id="A0A916JAS7"/>
<dbReference type="EMBL" id="CAJRAF010000002">
    <property type="protein sequence ID" value="CAG4998299.1"/>
    <property type="molecule type" value="Genomic_DNA"/>
</dbReference>
<feature type="repeat" description="TPR" evidence="3">
    <location>
        <begin position="116"/>
        <end position="149"/>
    </location>
</feature>
<comment type="caution">
    <text evidence="4">The sequence shown here is derived from an EMBL/GenBank/DDBJ whole genome shotgun (WGS) entry which is preliminary data.</text>
</comment>
<dbReference type="GO" id="GO:0006508">
    <property type="term" value="P:proteolysis"/>
    <property type="evidence" value="ECO:0007669"/>
    <property type="project" value="UniProtKB-KW"/>
</dbReference>
<feature type="repeat" description="TPR" evidence="3">
    <location>
        <begin position="286"/>
        <end position="319"/>
    </location>
</feature>
<evidence type="ECO:0000256" key="1">
    <source>
        <dbReference type="ARBA" id="ARBA00022737"/>
    </source>
</evidence>
<evidence type="ECO:0000256" key="3">
    <source>
        <dbReference type="PROSITE-ProRule" id="PRU00339"/>
    </source>
</evidence>
<dbReference type="Proteomes" id="UP000680038">
    <property type="component" value="Unassembled WGS sequence"/>
</dbReference>
<sequence>MVVVMASCQNDARHNTRIPPVVKKSKTQWQNDALESLTDLISRSIDTDVNYYKRARIFLDQEQYQEALSDINEAIYEQANAGEYFLLRSKINLELDQIDNALEDAERAEALQQTSPELYILLADIYQTRKSFNKATAYLNQAQKMAPYDGSVYYVKGMLLAHQGDSLGSLASLNEAINMNPRLLRAYEQSTIIHGKLNNYGQALAYNNRAIARFPARSELYFERAEIYRYLSKPDTAIIFYKKAISINPKYTEALKLLAETGISIQAYHESLPALEQLQRLSPGDKRTITMLGYCFEKLGNFEKAKEYYGIILAKTPTDQDARYGMWRIRQKENAYLTDSYFPAEDDQSGYKDLDTTRVKINLLQPRGTTNIKVDSSRKAKIE</sequence>
<dbReference type="InterPro" id="IPR019734">
    <property type="entry name" value="TPR_rpt"/>
</dbReference>
<keyword evidence="4" id="KW-0378">Hydrolase</keyword>
<keyword evidence="4" id="KW-0645">Protease</keyword>
<dbReference type="GO" id="GO:0008233">
    <property type="term" value="F:peptidase activity"/>
    <property type="evidence" value="ECO:0007669"/>
    <property type="project" value="UniProtKB-KW"/>
</dbReference>
<dbReference type="PANTHER" id="PTHR44858:SF1">
    <property type="entry name" value="UDP-N-ACETYLGLUCOSAMINE--PEPTIDE N-ACETYLGLUCOSAMINYLTRANSFERASE SPINDLY-RELATED"/>
    <property type="match status" value="1"/>
</dbReference>
<dbReference type="Pfam" id="PF13181">
    <property type="entry name" value="TPR_8"/>
    <property type="match status" value="3"/>
</dbReference>
<gene>
    <name evidence="4" type="primary">bepA_3</name>
    <name evidence="4" type="ORF">DYBT9275_01972</name>
</gene>
<evidence type="ECO:0000256" key="2">
    <source>
        <dbReference type="ARBA" id="ARBA00022803"/>
    </source>
</evidence>
<organism evidence="4 5">
    <name type="scientific">Dyadobacter helix</name>
    <dbReference type="NCBI Taxonomy" id="2822344"/>
    <lineage>
        <taxon>Bacteria</taxon>
        <taxon>Pseudomonadati</taxon>
        <taxon>Bacteroidota</taxon>
        <taxon>Cytophagia</taxon>
        <taxon>Cytophagales</taxon>
        <taxon>Spirosomataceae</taxon>
        <taxon>Dyadobacter</taxon>
    </lineage>
</organism>
<evidence type="ECO:0000313" key="4">
    <source>
        <dbReference type="EMBL" id="CAG4998299.1"/>
    </source>
</evidence>
<dbReference type="PROSITE" id="PS50005">
    <property type="entry name" value="TPR"/>
    <property type="match status" value="3"/>
</dbReference>
<dbReference type="SUPFAM" id="SSF48452">
    <property type="entry name" value="TPR-like"/>
    <property type="match status" value="1"/>
</dbReference>
<dbReference type="InterPro" id="IPR011990">
    <property type="entry name" value="TPR-like_helical_dom_sf"/>
</dbReference>
<dbReference type="Gene3D" id="1.25.40.10">
    <property type="entry name" value="Tetratricopeptide repeat domain"/>
    <property type="match status" value="2"/>
</dbReference>
<dbReference type="SMART" id="SM00028">
    <property type="entry name" value="TPR"/>
    <property type="match status" value="8"/>
</dbReference>
<dbReference type="InterPro" id="IPR050498">
    <property type="entry name" value="Ycf3"/>
</dbReference>
<evidence type="ECO:0000313" key="5">
    <source>
        <dbReference type="Proteomes" id="UP000680038"/>
    </source>
</evidence>
<keyword evidence="1" id="KW-0677">Repeat</keyword>
<name>A0A916JAS7_9BACT</name>
<keyword evidence="2 3" id="KW-0802">TPR repeat</keyword>
<protein>
    <submittedName>
        <fullName evidence="4">Beta-barrel assembly-enhancing protease</fullName>
        <ecNumber evidence="4">3.4.-.-</ecNumber>
    </submittedName>
</protein>
<reference evidence="4" key="1">
    <citation type="submission" date="2021-04" db="EMBL/GenBank/DDBJ databases">
        <authorList>
            <person name="Rodrigo-Torres L."/>
            <person name="Arahal R. D."/>
            <person name="Lucena T."/>
        </authorList>
    </citation>
    <scope>NUCLEOTIDE SEQUENCE</scope>
    <source>
        <strain evidence="4">CECT 9275</strain>
    </source>
</reference>
<proteinExistence type="predicted"/>
<dbReference type="Pfam" id="PF13432">
    <property type="entry name" value="TPR_16"/>
    <property type="match status" value="1"/>
</dbReference>
<feature type="repeat" description="TPR" evidence="3">
    <location>
        <begin position="218"/>
        <end position="251"/>
    </location>
</feature>
<dbReference type="EC" id="3.4.-.-" evidence="4"/>
<dbReference type="PANTHER" id="PTHR44858">
    <property type="entry name" value="TETRATRICOPEPTIDE REPEAT PROTEIN 6"/>
    <property type="match status" value="1"/>
</dbReference>
<keyword evidence="5" id="KW-1185">Reference proteome</keyword>